<proteinExistence type="predicted"/>
<feature type="region of interest" description="Disordered" evidence="1">
    <location>
        <begin position="245"/>
        <end position="298"/>
    </location>
</feature>
<evidence type="ECO:0000256" key="1">
    <source>
        <dbReference type="SAM" id="MobiDB-lite"/>
    </source>
</evidence>
<dbReference type="AlphaFoldDB" id="A0A6J3LW10"/>
<feature type="compositionally biased region" description="Basic and acidic residues" evidence="1">
    <location>
        <begin position="258"/>
        <end position="291"/>
    </location>
</feature>
<gene>
    <name evidence="3" type="ORF">K489DRAFT_62868</name>
</gene>
<feature type="region of interest" description="Disordered" evidence="1">
    <location>
        <begin position="407"/>
        <end position="437"/>
    </location>
</feature>
<keyword evidence="2" id="KW-1185">Reference proteome</keyword>
<reference evidence="3" key="2">
    <citation type="submission" date="2020-04" db="EMBL/GenBank/DDBJ databases">
        <authorList>
            <consortium name="NCBI Genome Project"/>
        </authorList>
    </citation>
    <scope>NUCLEOTIDE SEQUENCE</scope>
    <source>
        <strain evidence="3">CBS 342.82</strain>
    </source>
</reference>
<evidence type="ECO:0000313" key="3">
    <source>
        <dbReference type="RefSeq" id="XP_033456997.1"/>
    </source>
</evidence>
<sequence length="437" mass="48995">MPTEYIGDDIVPGLRKYDTSGITIQWADIYDAQFAAEWPKDVKHVPMGILRHTPPAPTHASVTDTLDSRQIYRDGHPLADGPAHDMATFKASQWRRTRGVPTETTPVNFAHPKDSSQTAPWLQTDDTDALEALRARQRAWNATHAPRKDTWEPFSSTDQPSTPNASADQPTNSYQAAIARKEKLARLQKKLIDKTLPDVDTSNEPSVKLVMSTPRITNLNAFRDLPQTVLALRAAASARAAKREAEREALRQSMAEEEATRQLGDEERAARKQEADLVRQKAEEEKARDPEAFEAARAARRAAREEAYLAERDDAPARAVKREAALQLKAMRQAAAEKQRVRMQAARELQTAARQKAHAALLEARAIGKEKRLEETAVRRLQEQKIKEQKARDAEAFEATRAARRMARNAAKNSKPSKVARQAMRKEAYLARQAAEK</sequence>
<feature type="region of interest" description="Disordered" evidence="1">
    <location>
        <begin position="140"/>
        <end position="171"/>
    </location>
</feature>
<dbReference type="RefSeq" id="XP_033456997.1">
    <property type="nucleotide sequence ID" value="XM_033608775.1"/>
</dbReference>
<feature type="compositionally biased region" description="Polar residues" evidence="1">
    <location>
        <begin position="153"/>
        <end position="171"/>
    </location>
</feature>
<dbReference type="OrthoDB" id="5333655at2759"/>
<dbReference type="Proteomes" id="UP000504637">
    <property type="component" value="Unplaced"/>
</dbReference>
<reference evidence="3" key="1">
    <citation type="submission" date="2020-01" db="EMBL/GenBank/DDBJ databases">
        <authorList>
            <consortium name="DOE Joint Genome Institute"/>
            <person name="Haridas S."/>
            <person name="Albert R."/>
            <person name="Binder M."/>
            <person name="Bloem J."/>
            <person name="Labutti K."/>
            <person name="Salamov A."/>
            <person name="Andreopoulos B."/>
            <person name="Baker S.E."/>
            <person name="Barry K."/>
            <person name="Bills G."/>
            <person name="Bluhm B.H."/>
            <person name="Cannon C."/>
            <person name="Castanera R."/>
            <person name="Culley D.E."/>
            <person name="Daum C."/>
            <person name="Ezra D."/>
            <person name="Gonzalez J.B."/>
            <person name="Henrissat B."/>
            <person name="Kuo A."/>
            <person name="Liang C."/>
            <person name="Lipzen A."/>
            <person name="Lutzoni F."/>
            <person name="Magnuson J."/>
            <person name="Mondo S."/>
            <person name="Nolan M."/>
            <person name="Ohm R."/>
            <person name="Pangilinan J."/>
            <person name="Park H.-J."/>
            <person name="Ramirez L."/>
            <person name="Alfaro M."/>
            <person name="Sun H."/>
            <person name="Tritt A."/>
            <person name="Yoshinaga Y."/>
            <person name="Zwiers L.-H."/>
            <person name="Turgeon B.G."/>
            <person name="Goodwin S.B."/>
            <person name="Spatafora J.W."/>
            <person name="Crous P.W."/>
            <person name="Grigoriev I.V."/>
        </authorList>
    </citation>
    <scope>NUCLEOTIDE SEQUENCE</scope>
    <source>
        <strain evidence="3">CBS 342.82</strain>
    </source>
</reference>
<evidence type="ECO:0000313" key="2">
    <source>
        <dbReference type="Proteomes" id="UP000504637"/>
    </source>
</evidence>
<organism evidence="3">
    <name type="scientific">Dissoconium aciculare CBS 342.82</name>
    <dbReference type="NCBI Taxonomy" id="1314786"/>
    <lineage>
        <taxon>Eukaryota</taxon>
        <taxon>Fungi</taxon>
        <taxon>Dikarya</taxon>
        <taxon>Ascomycota</taxon>
        <taxon>Pezizomycotina</taxon>
        <taxon>Dothideomycetes</taxon>
        <taxon>Dothideomycetidae</taxon>
        <taxon>Mycosphaerellales</taxon>
        <taxon>Dissoconiaceae</taxon>
        <taxon>Dissoconium</taxon>
    </lineage>
</organism>
<dbReference type="GeneID" id="54366575"/>
<protein>
    <submittedName>
        <fullName evidence="3">Uncharacterized protein</fullName>
    </submittedName>
</protein>
<feature type="compositionally biased region" description="Basic and acidic residues" evidence="1">
    <location>
        <begin position="424"/>
        <end position="437"/>
    </location>
</feature>
<accession>A0A6J3LW10</accession>
<name>A0A6J3LW10_9PEZI</name>
<reference evidence="3" key="3">
    <citation type="submission" date="2025-08" db="UniProtKB">
        <authorList>
            <consortium name="RefSeq"/>
        </authorList>
    </citation>
    <scope>IDENTIFICATION</scope>
    <source>
        <strain evidence="3">CBS 342.82</strain>
    </source>
</reference>